<feature type="chain" id="PRO_5036043153" evidence="1">
    <location>
        <begin position="21"/>
        <end position="61"/>
    </location>
</feature>
<dbReference type="EMBL" id="ABEU02000001">
    <property type="protein sequence ID" value="PNR62572.1"/>
    <property type="molecule type" value="Genomic_DNA"/>
</dbReference>
<reference evidence="3" key="3">
    <citation type="submission" date="2020-12" db="UniProtKB">
        <authorList>
            <consortium name="EnsemblPlants"/>
        </authorList>
    </citation>
    <scope>IDENTIFICATION</scope>
</reference>
<organism evidence="2">
    <name type="scientific">Physcomitrium patens</name>
    <name type="common">Spreading-leaved earth moss</name>
    <name type="synonym">Physcomitrella patens</name>
    <dbReference type="NCBI Taxonomy" id="3218"/>
    <lineage>
        <taxon>Eukaryota</taxon>
        <taxon>Viridiplantae</taxon>
        <taxon>Streptophyta</taxon>
        <taxon>Embryophyta</taxon>
        <taxon>Bryophyta</taxon>
        <taxon>Bryophytina</taxon>
        <taxon>Bryopsida</taxon>
        <taxon>Funariidae</taxon>
        <taxon>Funariales</taxon>
        <taxon>Funariaceae</taxon>
        <taxon>Physcomitrium</taxon>
    </lineage>
</organism>
<evidence type="ECO:0000313" key="2">
    <source>
        <dbReference type="EMBL" id="PNR62572.1"/>
    </source>
</evidence>
<dbReference type="AlphaFoldDB" id="A0A2K1L980"/>
<keyword evidence="4" id="KW-1185">Reference proteome</keyword>
<evidence type="ECO:0000256" key="1">
    <source>
        <dbReference type="SAM" id="SignalP"/>
    </source>
</evidence>
<name>A0A2K1L980_PHYPA</name>
<evidence type="ECO:0000313" key="3">
    <source>
        <dbReference type="EnsemblPlants" id="Pp3c1_22270V3.1"/>
    </source>
</evidence>
<dbReference type="InParanoid" id="A0A2K1L980"/>
<gene>
    <name evidence="2" type="ORF">PHYPA_000996</name>
</gene>
<dbReference type="Gramene" id="Pp3c1_22270V3.1">
    <property type="protein sequence ID" value="Pp3c1_22270V3.1"/>
    <property type="gene ID" value="Pp3c1_22270"/>
</dbReference>
<evidence type="ECO:0000313" key="4">
    <source>
        <dbReference type="Proteomes" id="UP000006727"/>
    </source>
</evidence>
<accession>A0A2K1L980</accession>
<protein>
    <submittedName>
        <fullName evidence="2 3">Uncharacterized protein</fullName>
    </submittedName>
</protein>
<dbReference type="Proteomes" id="UP000006727">
    <property type="component" value="Chromosome 1"/>
</dbReference>
<proteinExistence type="predicted"/>
<reference evidence="2 4" key="2">
    <citation type="journal article" date="2018" name="Plant J.">
        <title>The Physcomitrella patens chromosome-scale assembly reveals moss genome structure and evolution.</title>
        <authorList>
            <person name="Lang D."/>
            <person name="Ullrich K.K."/>
            <person name="Murat F."/>
            <person name="Fuchs J."/>
            <person name="Jenkins J."/>
            <person name="Haas F.B."/>
            <person name="Piednoel M."/>
            <person name="Gundlach H."/>
            <person name="Van Bel M."/>
            <person name="Meyberg R."/>
            <person name="Vives C."/>
            <person name="Morata J."/>
            <person name="Symeonidi A."/>
            <person name="Hiss M."/>
            <person name="Muchero W."/>
            <person name="Kamisugi Y."/>
            <person name="Saleh O."/>
            <person name="Blanc G."/>
            <person name="Decker E.L."/>
            <person name="van Gessel N."/>
            <person name="Grimwood J."/>
            <person name="Hayes R.D."/>
            <person name="Graham S.W."/>
            <person name="Gunter L.E."/>
            <person name="McDaniel S.F."/>
            <person name="Hoernstein S.N.W."/>
            <person name="Larsson A."/>
            <person name="Li F.W."/>
            <person name="Perroud P.F."/>
            <person name="Phillips J."/>
            <person name="Ranjan P."/>
            <person name="Rokshar D.S."/>
            <person name="Rothfels C.J."/>
            <person name="Schneider L."/>
            <person name="Shu S."/>
            <person name="Stevenson D.W."/>
            <person name="Thummler F."/>
            <person name="Tillich M."/>
            <person name="Villarreal Aguilar J.C."/>
            <person name="Widiez T."/>
            <person name="Wong G.K."/>
            <person name="Wymore A."/>
            <person name="Zhang Y."/>
            <person name="Zimmer A.D."/>
            <person name="Quatrano R.S."/>
            <person name="Mayer K.F.X."/>
            <person name="Goodstein D."/>
            <person name="Casacuberta J.M."/>
            <person name="Vandepoele K."/>
            <person name="Reski R."/>
            <person name="Cuming A.C."/>
            <person name="Tuskan G.A."/>
            <person name="Maumus F."/>
            <person name="Salse J."/>
            <person name="Schmutz J."/>
            <person name="Rensing S.A."/>
        </authorList>
    </citation>
    <scope>NUCLEOTIDE SEQUENCE [LARGE SCALE GENOMIC DNA]</scope>
    <source>
        <strain evidence="3 4">cv. Gransden 2004</strain>
    </source>
</reference>
<keyword evidence="1" id="KW-0732">Signal</keyword>
<reference evidence="2 4" key="1">
    <citation type="journal article" date="2008" name="Science">
        <title>The Physcomitrella genome reveals evolutionary insights into the conquest of land by plants.</title>
        <authorList>
            <person name="Rensing S."/>
            <person name="Lang D."/>
            <person name="Zimmer A."/>
            <person name="Terry A."/>
            <person name="Salamov A."/>
            <person name="Shapiro H."/>
            <person name="Nishiyama T."/>
            <person name="Perroud P.-F."/>
            <person name="Lindquist E."/>
            <person name="Kamisugi Y."/>
            <person name="Tanahashi T."/>
            <person name="Sakakibara K."/>
            <person name="Fujita T."/>
            <person name="Oishi K."/>
            <person name="Shin-I T."/>
            <person name="Kuroki Y."/>
            <person name="Toyoda A."/>
            <person name="Suzuki Y."/>
            <person name="Hashimoto A."/>
            <person name="Yamaguchi K."/>
            <person name="Sugano A."/>
            <person name="Kohara Y."/>
            <person name="Fujiyama A."/>
            <person name="Anterola A."/>
            <person name="Aoki S."/>
            <person name="Ashton N."/>
            <person name="Barbazuk W.B."/>
            <person name="Barker E."/>
            <person name="Bennetzen J."/>
            <person name="Bezanilla M."/>
            <person name="Blankenship R."/>
            <person name="Cho S.H."/>
            <person name="Dutcher S."/>
            <person name="Estelle M."/>
            <person name="Fawcett J.A."/>
            <person name="Gundlach H."/>
            <person name="Hanada K."/>
            <person name="Heyl A."/>
            <person name="Hicks K.A."/>
            <person name="Hugh J."/>
            <person name="Lohr M."/>
            <person name="Mayer K."/>
            <person name="Melkozernov A."/>
            <person name="Murata T."/>
            <person name="Nelson D."/>
            <person name="Pils B."/>
            <person name="Prigge M."/>
            <person name="Reiss B."/>
            <person name="Renner T."/>
            <person name="Rombauts S."/>
            <person name="Rushton P."/>
            <person name="Sanderfoot A."/>
            <person name="Schween G."/>
            <person name="Shiu S.-H."/>
            <person name="Stueber K."/>
            <person name="Theodoulou F.L."/>
            <person name="Tu H."/>
            <person name="Van de Peer Y."/>
            <person name="Verrier P.J."/>
            <person name="Waters E."/>
            <person name="Wood A."/>
            <person name="Yang L."/>
            <person name="Cove D."/>
            <person name="Cuming A."/>
            <person name="Hasebe M."/>
            <person name="Lucas S."/>
            <person name="Mishler D.B."/>
            <person name="Reski R."/>
            <person name="Grigoriev I."/>
            <person name="Quatrano R.S."/>
            <person name="Boore J.L."/>
        </authorList>
    </citation>
    <scope>NUCLEOTIDE SEQUENCE [LARGE SCALE GENOMIC DNA]</scope>
    <source>
        <strain evidence="3 4">cv. Gransden 2004</strain>
    </source>
</reference>
<feature type="signal peptide" evidence="1">
    <location>
        <begin position="1"/>
        <end position="20"/>
    </location>
</feature>
<dbReference type="EnsemblPlants" id="Pp3c1_22270V3.1">
    <property type="protein sequence ID" value="Pp3c1_22270V3.1"/>
    <property type="gene ID" value="Pp3c1_22270"/>
</dbReference>
<sequence length="61" mass="7072">MSRTMLPLIAADLILRWIEAGGCFLDLLILEEYQTCEKVKKHNMNGFNTFCLPNQLPILQY</sequence>